<dbReference type="CDD" id="cd10017">
    <property type="entry name" value="B3_DNA"/>
    <property type="match status" value="1"/>
</dbReference>
<dbReference type="Proteomes" id="UP000593562">
    <property type="component" value="Unassembled WGS sequence"/>
</dbReference>
<evidence type="ECO:0000313" key="10">
    <source>
        <dbReference type="Proteomes" id="UP000593562"/>
    </source>
</evidence>
<sequence>MDREVKKEVEVEETRTTSTGEDHMTLTQLFDSPATNLRPRHSGKRKSAPQIIEKRLTDKKLRSESKIRQAPLAQGSKHLSSKPNRVTKDGSSIPSEDKSPSMIRAEEVQSNLDPMYPSFVKPLARSHVTIGFWMGLPVPFCKKHMPSEDITVTLEDECGKRYTQKYIAYKNGLSAGWRQFSIEHNLVEGDVALFQLVEPTKFKVYLIKANELAEVDGALGLLMLDPHTKQMDTEGYNAVMGANTCTSTKRKLPSLSDSLQLAVVQKNNKKSGHQRSVSPPRQLDDHSENDSEELGSEVLEGFKLSSPIPFEDITSFDNFSVLVDGFSLDSELPDDTRNKYYHLCCSQHAFLHDNLMKDLNFKLIVGIISETVNIADALKACKLNTSREEFSIWEKTLRAFQLLGLDVGFLLNRLAQIVSQAFDSEGAMETRRYIEAKTERALTIDEIRNLEAKLVELKDACERFDADIENL</sequence>
<keyword evidence="6" id="KW-0175">Coiled coil</keyword>
<gene>
    <name evidence="9" type="ORF">HS088_TW14G00270</name>
</gene>
<organism evidence="9 10">
    <name type="scientific">Tripterygium wilfordii</name>
    <name type="common">Thunder God vine</name>
    <dbReference type="NCBI Taxonomy" id="458696"/>
    <lineage>
        <taxon>Eukaryota</taxon>
        <taxon>Viridiplantae</taxon>
        <taxon>Streptophyta</taxon>
        <taxon>Embryophyta</taxon>
        <taxon>Tracheophyta</taxon>
        <taxon>Spermatophyta</taxon>
        <taxon>Magnoliopsida</taxon>
        <taxon>eudicotyledons</taxon>
        <taxon>Gunneridae</taxon>
        <taxon>Pentapetalae</taxon>
        <taxon>rosids</taxon>
        <taxon>fabids</taxon>
        <taxon>Celastrales</taxon>
        <taxon>Celastraceae</taxon>
        <taxon>Tripterygium</taxon>
    </lineage>
</organism>
<feature type="region of interest" description="Disordered" evidence="7">
    <location>
        <begin position="266"/>
        <end position="292"/>
    </location>
</feature>
<protein>
    <submittedName>
        <fullName evidence="9">AP2/B3-like transcriptional factor family protein isoform 1</fullName>
    </submittedName>
</protein>
<dbReference type="SUPFAM" id="SSF101936">
    <property type="entry name" value="DNA-binding pseudobarrel domain"/>
    <property type="match status" value="1"/>
</dbReference>
<evidence type="ECO:0000259" key="8">
    <source>
        <dbReference type="PROSITE" id="PS50863"/>
    </source>
</evidence>
<dbReference type="PANTHER" id="PTHR31391">
    <property type="entry name" value="B3 DOMAIN-CONTAINING PROTEIN OS11G0197600-RELATED"/>
    <property type="match status" value="1"/>
</dbReference>
<dbReference type="InterPro" id="IPR044837">
    <property type="entry name" value="REM16-like"/>
</dbReference>
<comment type="caution">
    <text evidence="9">The sequence shown here is derived from an EMBL/GenBank/DDBJ whole genome shotgun (WGS) entry which is preliminary data.</text>
</comment>
<dbReference type="PANTHER" id="PTHR31391:SF135">
    <property type="entry name" value="B3 DOMAIN-CONTAINING PROTEIN OS01G0234100-LIKE ISOFORM X1"/>
    <property type="match status" value="1"/>
</dbReference>
<reference evidence="9 10" key="1">
    <citation type="journal article" date="2020" name="Nat. Commun.">
        <title>Genome of Tripterygium wilfordii and identification of cytochrome P450 involved in triptolide biosynthesis.</title>
        <authorList>
            <person name="Tu L."/>
            <person name="Su P."/>
            <person name="Zhang Z."/>
            <person name="Gao L."/>
            <person name="Wang J."/>
            <person name="Hu T."/>
            <person name="Zhou J."/>
            <person name="Zhang Y."/>
            <person name="Zhao Y."/>
            <person name="Liu Y."/>
            <person name="Song Y."/>
            <person name="Tong Y."/>
            <person name="Lu Y."/>
            <person name="Yang J."/>
            <person name="Xu C."/>
            <person name="Jia M."/>
            <person name="Peters R.J."/>
            <person name="Huang L."/>
            <person name="Gao W."/>
        </authorList>
    </citation>
    <scope>NUCLEOTIDE SEQUENCE [LARGE SCALE GENOMIC DNA]</scope>
    <source>
        <strain evidence="10">cv. XIE 37</strain>
        <tissue evidence="9">Leaf</tissue>
    </source>
</reference>
<evidence type="ECO:0000256" key="2">
    <source>
        <dbReference type="ARBA" id="ARBA00023015"/>
    </source>
</evidence>
<feature type="compositionally biased region" description="Basic and acidic residues" evidence="7">
    <location>
        <begin position="1"/>
        <end position="24"/>
    </location>
</feature>
<dbReference type="PROSITE" id="PS50863">
    <property type="entry name" value="B3"/>
    <property type="match status" value="1"/>
</dbReference>
<evidence type="ECO:0000313" key="9">
    <source>
        <dbReference type="EMBL" id="KAF5736135.1"/>
    </source>
</evidence>
<keyword evidence="4" id="KW-0804">Transcription</keyword>
<dbReference type="InterPro" id="IPR003340">
    <property type="entry name" value="B3_DNA-bd"/>
</dbReference>
<feature type="compositionally biased region" description="Polar residues" evidence="7">
    <location>
        <begin position="25"/>
        <end position="35"/>
    </location>
</feature>
<name>A0A7J7CPV6_TRIWF</name>
<evidence type="ECO:0000256" key="7">
    <source>
        <dbReference type="SAM" id="MobiDB-lite"/>
    </source>
</evidence>
<dbReference type="GO" id="GO:0005634">
    <property type="term" value="C:nucleus"/>
    <property type="evidence" value="ECO:0007669"/>
    <property type="project" value="UniProtKB-SubCell"/>
</dbReference>
<accession>A0A7J7CPV6</accession>
<keyword evidence="2" id="KW-0805">Transcription regulation</keyword>
<feature type="compositionally biased region" description="Basic residues" evidence="7">
    <location>
        <begin position="38"/>
        <end position="47"/>
    </location>
</feature>
<dbReference type="AlphaFoldDB" id="A0A7J7CPV6"/>
<dbReference type="EMBL" id="JAAARO010000014">
    <property type="protein sequence ID" value="KAF5736135.1"/>
    <property type="molecule type" value="Genomic_DNA"/>
</dbReference>
<evidence type="ECO:0000256" key="1">
    <source>
        <dbReference type="ARBA" id="ARBA00004123"/>
    </source>
</evidence>
<evidence type="ECO:0000256" key="3">
    <source>
        <dbReference type="ARBA" id="ARBA00023125"/>
    </source>
</evidence>
<comment type="subcellular location">
    <subcellularLocation>
        <location evidence="1">Nucleus</location>
    </subcellularLocation>
</comment>
<feature type="region of interest" description="Disordered" evidence="7">
    <location>
        <begin position="1"/>
        <end position="102"/>
    </location>
</feature>
<evidence type="ECO:0000256" key="6">
    <source>
        <dbReference type="SAM" id="Coils"/>
    </source>
</evidence>
<keyword evidence="5" id="KW-0539">Nucleus</keyword>
<evidence type="ECO:0000256" key="4">
    <source>
        <dbReference type="ARBA" id="ARBA00023163"/>
    </source>
</evidence>
<keyword evidence="3" id="KW-0238">DNA-binding</keyword>
<feature type="compositionally biased region" description="Basic and acidic residues" evidence="7">
    <location>
        <begin position="52"/>
        <end position="67"/>
    </location>
</feature>
<dbReference type="Gene3D" id="2.40.330.10">
    <property type="entry name" value="DNA-binding pseudobarrel domain"/>
    <property type="match status" value="1"/>
</dbReference>
<proteinExistence type="predicted"/>
<dbReference type="GO" id="GO:0003677">
    <property type="term" value="F:DNA binding"/>
    <property type="evidence" value="ECO:0007669"/>
    <property type="project" value="UniProtKB-KW"/>
</dbReference>
<dbReference type="InParanoid" id="A0A7J7CPV6"/>
<evidence type="ECO:0000256" key="5">
    <source>
        <dbReference type="ARBA" id="ARBA00023242"/>
    </source>
</evidence>
<dbReference type="Pfam" id="PF02362">
    <property type="entry name" value="B3"/>
    <property type="match status" value="1"/>
</dbReference>
<dbReference type="InterPro" id="IPR015300">
    <property type="entry name" value="DNA-bd_pseudobarrel_sf"/>
</dbReference>
<feature type="compositionally biased region" description="Polar residues" evidence="7">
    <location>
        <begin position="77"/>
        <end position="94"/>
    </location>
</feature>
<dbReference type="SMART" id="SM01019">
    <property type="entry name" value="B3"/>
    <property type="match status" value="1"/>
</dbReference>
<feature type="domain" description="TF-B3" evidence="8">
    <location>
        <begin position="119"/>
        <end position="210"/>
    </location>
</feature>
<keyword evidence="10" id="KW-1185">Reference proteome</keyword>
<feature type="coiled-coil region" evidence="6">
    <location>
        <begin position="433"/>
        <end position="467"/>
    </location>
</feature>